<accession>A0A7L4URZ9</accession>
<evidence type="ECO:0000256" key="1">
    <source>
        <dbReference type="ARBA" id="ARBA00004651"/>
    </source>
</evidence>
<evidence type="ECO:0000256" key="5">
    <source>
        <dbReference type="ARBA" id="ARBA00022989"/>
    </source>
</evidence>
<evidence type="ECO:0000256" key="7">
    <source>
        <dbReference type="SAM" id="Phobius"/>
    </source>
</evidence>
<evidence type="ECO:0000256" key="6">
    <source>
        <dbReference type="ARBA" id="ARBA00023136"/>
    </source>
</evidence>
<dbReference type="GO" id="GO:0008381">
    <property type="term" value="F:mechanosensitive monoatomic ion channel activity"/>
    <property type="evidence" value="ECO:0007669"/>
    <property type="project" value="InterPro"/>
</dbReference>
<keyword evidence="11" id="KW-1185">Reference proteome</keyword>
<evidence type="ECO:0000259" key="8">
    <source>
        <dbReference type="Pfam" id="PF00924"/>
    </source>
</evidence>
<keyword evidence="3" id="KW-1003">Cell membrane</keyword>
<feature type="transmembrane region" description="Helical" evidence="7">
    <location>
        <begin position="167"/>
        <end position="196"/>
    </location>
</feature>
<dbReference type="PANTHER" id="PTHR30221">
    <property type="entry name" value="SMALL-CONDUCTANCE MECHANOSENSITIVE CHANNEL"/>
    <property type="match status" value="1"/>
</dbReference>
<dbReference type="Proteomes" id="UP000251835">
    <property type="component" value="Unassembled WGS sequence"/>
</dbReference>
<dbReference type="SUPFAM" id="SSF50182">
    <property type="entry name" value="Sm-like ribonucleoproteins"/>
    <property type="match status" value="1"/>
</dbReference>
<evidence type="ECO:0000256" key="4">
    <source>
        <dbReference type="ARBA" id="ARBA00022692"/>
    </source>
</evidence>
<dbReference type="GO" id="GO:0005886">
    <property type="term" value="C:plasma membrane"/>
    <property type="evidence" value="ECO:0007669"/>
    <property type="project" value="UniProtKB-SubCell"/>
</dbReference>
<dbReference type="InterPro" id="IPR045275">
    <property type="entry name" value="MscS_archaea/bacteria_type"/>
</dbReference>
<keyword evidence="5 7" id="KW-1133">Transmembrane helix</keyword>
<proteinExistence type="inferred from homology"/>
<dbReference type="AlphaFoldDB" id="A0A7L4URZ9"/>
<evidence type="ECO:0000256" key="3">
    <source>
        <dbReference type="ARBA" id="ARBA00022475"/>
    </source>
</evidence>
<dbReference type="InterPro" id="IPR011066">
    <property type="entry name" value="MscS_channel_C_sf"/>
</dbReference>
<evidence type="ECO:0000313" key="10">
    <source>
        <dbReference type="EMBL" id="PVX51724.1"/>
    </source>
</evidence>
<dbReference type="Pfam" id="PF00924">
    <property type="entry name" value="MS_channel_2nd"/>
    <property type="match status" value="1"/>
</dbReference>
<protein>
    <submittedName>
        <fullName evidence="10">Small-conductance mechanosensitive channel</fullName>
    </submittedName>
</protein>
<dbReference type="EMBL" id="QENZ01000003">
    <property type="protein sequence ID" value="PVX51724.1"/>
    <property type="molecule type" value="Genomic_DNA"/>
</dbReference>
<dbReference type="SUPFAM" id="SSF82689">
    <property type="entry name" value="Mechanosensitive channel protein MscS (YggB), C-terminal domain"/>
    <property type="match status" value="1"/>
</dbReference>
<feature type="transmembrane region" description="Helical" evidence="7">
    <location>
        <begin position="61"/>
        <end position="79"/>
    </location>
</feature>
<evidence type="ECO:0000256" key="2">
    <source>
        <dbReference type="ARBA" id="ARBA00008017"/>
    </source>
</evidence>
<feature type="transmembrane region" description="Helical" evidence="7">
    <location>
        <begin position="14"/>
        <end position="40"/>
    </location>
</feature>
<comment type="subcellular location">
    <subcellularLocation>
        <location evidence="1">Cell membrane</location>
        <topology evidence="1">Multi-pass membrane protein</topology>
    </subcellularLocation>
</comment>
<dbReference type="Gene3D" id="2.30.30.60">
    <property type="match status" value="1"/>
</dbReference>
<comment type="caution">
    <text evidence="10">The sequence shown here is derived from an EMBL/GenBank/DDBJ whole genome shotgun (WGS) entry which is preliminary data.</text>
</comment>
<dbReference type="InterPro" id="IPR049278">
    <property type="entry name" value="MS_channel_C"/>
</dbReference>
<feature type="transmembrane region" description="Helical" evidence="7">
    <location>
        <begin position="135"/>
        <end position="155"/>
    </location>
</feature>
<keyword evidence="6 7" id="KW-0472">Membrane</keyword>
<evidence type="ECO:0000313" key="11">
    <source>
        <dbReference type="Proteomes" id="UP000251835"/>
    </source>
</evidence>
<dbReference type="InterPro" id="IPR006685">
    <property type="entry name" value="MscS_channel_2nd"/>
</dbReference>
<comment type="similarity">
    <text evidence="2">Belongs to the MscS (TC 1.A.23) family.</text>
</comment>
<dbReference type="Gene3D" id="3.30.70.100">
    <property type="match status" value="1"/>
</dbReference>
<dbReference type="PANTHER" id="PTHR30221:SF1">
    <property type="entry name" value="SMALL-CONDUCTANCE MECHANOSENSITIVE CHANNEL"/>
    <property type="match status" value="1"/>
</dbReference>
<reference evidence="10 11" key="1">
    <citation type="submission" date="2018-05" db="EMBL/GenBank/DDBJ databases">
        <title>Genomic Encyclopedia of Type Strains, Phase IV (KMG-IV): sequencing the most valuable type-strain genomes for metagenomic binning, comparative biology and taxonomic classification.</title>
        <authorList>
            <person name="Goeker M."/>
        </authorList>
    </citation>
    <scope>NUCLEOTIDE SEQUENCE [LARGE SCALE GENOMIC DNA]</scope>
    <source>
        <strain evidence="10 11">DSM 28579</strain>
    </source>
</reference>
<feature type="transmembrane region" description="Helical" evidence="7">
    <location>
        <begin position="91"/>
        <end position="115"/>
    </location>
</feature>
<evidence type="ECO:0000259" key="9">
    <source>
        <dbReference type="Pfam" id="PF21082"/>
    </source>
</evidence>
<dbReference type="Pfam" id="PF21082">
    <property type="entry name" value="MS_channel_3rd"/>
    <property type="match status" value="1"/>
</dbReference>
<gene>
    <name evidence="10" type="ORF">C7377_0009</name>
</gene>
<feature type="domain" description="Mechanosensitive ion channel MscS" evidence="8">
    <location>
        <begin position="184"/>
        <end position="248"/>
    </location>
</feature>
<name>A0A7L4URZ9_BALHA</name>
<organism evidence="10 11">
    <name type="scientific">Balneicella halophila</name>
    <dbReference type="NCBI Taxonomy" id="1537566"/>
    <lineage>
        <taxon>Bacteria</taxon>
        <taxon>Pseudomonadati</taxon>
        <taxon>Bacteroidota</taxon>
        <taxon>Bacteroidia</taxon>
        <taxon>Bacteroidales</taxon>
        <taxon>Balneicellaceae</taxon>
        <taxon>Balneicella</taxon>
    </lineage>
</organism>
<dbReference type="InterPro" id="IPR010920">
    <property type="entry name" value="LSM_dom_sf"/>
</dbReference>
<feature type="domain" description="Mechanosensitive ion channel MscS C-terminal" evidence="9">
    <location>
        <begin position="259"/>
        <end position="350"/>
    </location>
</feature>
<dbReference type="Gene3D" id="1.10.287.1260">
    <property type="match status" value="1"/>
</dbReference>
<sequence length="378" mass="43059">MHIMVDFFYENRWFFIYLGIIIGAYFLLRLITNQIYLLLIKRFQNKYSSNETHSLRFVKRILNTLWLVLGVIVIFLLVVEGDKQARLERNFQMAIYLGVIAVATIVLASSVNLWFKNAIKNKITHKEDSTTLLFLRRFIVYGIYFIGILVGLATIPSMRTIATTALGGAGVIAVIAGIASQEALGNIVSGIFIIIFRPFRVGQTVKISEGMQGVVEEITLRHTVIRNYENKMILVPNAIINKERLINYDLIDSKCCERIEIGISYDSDIALAKQIMREECENHPNILDNRSFTDREIGKPLVRTAVISLDDSSVVIRAWAWARTSSEAYQLRYDVLESIKIRFDDEGIEIPFPYRTVVFKNDDSSGNNNSSEKPAEVN</sequence>
<keyword evidence="4 7" id="KW-0812">Transmembrane</keyword>
<dbReference type="InterPro" id="IPR023408">
    <property type="entry name" value="MscS_beta-dom_sf"/>
</dbReference>
<dbReference type="RefSeq" id="WP_207778368.1">
    <property type="nucleotide sequence ID" value="NZ_QENZ01000003.1"/>
</dbReference>